<dbReference type="EMBL" id="AMPZ03000007">
    <property type="protein sequence ID" value="KAH9580708.1"/>
    <property type="molecule type" value="Genomic_DNA"/>
</dbReference>
<evidence type="ECO:0000259" key="20">
    <source>
        <dbReference type="PROSITE" id="PS50089"/>
    </source>
</evidence>
<comment type="catalytic activity">
    <reaction evidence="17">
        <text>ATP + H2O = ADP + phosphate + H(+)</text>
        <dbReference type="Rhea" id="RHEA:13065"/>
        <dbReference type="ChEBI" id="CHEBI:15377"/>
        <dbReference type="ChEBI" id="CHEBI:15378"/>
        <dbReference type="ChEBI" id="CHEBI:30616"/>
        <dbReference type="ChEBI" id="CHEBI:43474"/>
        <dbReference type="ChEBI" id="CHEBI:456216"/>
    </reaction>
</comment>
<evidence type="ECO:0000256" key="9">
    <source>
        <dbReference type="ARBA" id="ARBA00022833"/>
    </source>
</evidence>
<dbReference type="Pfam" id="PF13307">
    <property type="entry name" value="Helicase_C_2"/>
    <property type="match status" value="1"/>
</dbReference>
<dbReference type="GO" id="GO:0010569">
    <property type="term" value="P:regulation of double-strand break repair via homologous recombination"/>
    <property type="evidence" value="ECO:0007669"/>
    <property type="project" value="TreeGrafter"/>
</dbReference>
<dbReference type="CTD" id="24591553"/>
<dbReference type="STRING" id="6185.A0A095C263"/>
<evidence type="ECO:0000256" key="14">
    <source>
        <dbReference type="ARBA" id="ARBA00023204"/>
    </source>
</evidence>
<evidence type="ECO:0000256" key="13">
    <source>
        <dbReference type="ARBA" id="ARBA00023125"/>
    </source>
</evidence>
<keyword evidence="14" id="KW-0234">DNA repair</keyword>
<dbReference type="GO" id="GO:0005524">
    <property type="term" value="F:ATP binding"/>
    <property type="evidence" value="ECO:0007669"/>
    <property type="project" value="UniProtKB-KW"/>
</dbReference>
<dbReference type="GO" id="GO:0016818">
    <property type="term" value="F:hydrolase activity, acting on acid anhydrides, in phosphorus-containing anhydrides"/>
    <property type="evidence" value="ECO:0007669"/>
    <property type="project" value="InterPro"/>
</dbReference>
<dbReference type="GO" id="GO:0005634">
    <property type="term" value="C:nucleus"/>
    <property type="evidence" value="ECO:0007669"/>
    <property type="project" value="UniProtKB-SubCell"/>
</dbReference>
<evidence type="ECO:0000256" key="4">
    <source>
        <dbReference type="ARBA" id="ARBA00022741"/>
    </source>
</evidence>
<comment type="subcellular location">
    <subcellularLocation>
        <location evidence="1">Nucleus</location>
    </subcellularLocation>
</comment>
<dbReference type="AlphaFoldDB" id="A0A095C263"/>
<evidence type="ECO:0000256" key="6">
    <source>
        <dbReference type="ARBA" id="ARBA00022771"/>
    </source>
</evidence>
<dbReference type="Pfam" id="PF06733">
    <property type="entry name" value="DEAD_2"/>
    <property type="match status" value="1"/>
</dbReference>
<evidence type="ECO:0000256" key="8">
    <source>
        <dbReference type="ARBA" id="ARBA00022806"/>
    </source>
</evidence>
<name>A0A095C263_SCHHA</name>
<dbReference type="InterPro" id="IPR013083">
    <property type="entry name" value="Znf_RING/FYVE/PHD"/>
</dbReference>
<evidence type="ECO:0000256" key="11">
    <source>
        <dbReference type="ARBA" id="ARBA00023004"/>
    </source>
</evidence>
<evidence type="ECO:0000256" key="17">
    <source>
        <dbReference type="ARBA" id="ARBA00049360"/>
    </source>
</evidence>
<dbReference type="PANTHER" id="PTHR11472">
    <property type="entry name" value="DNA REPAIR DEAD HELICASE RAD3/XP-D SUBFAMILY MEMBER"/>
    <property type="match status" value="1"/>
</dbReference>
<dbReference type="SMART" id="SM00488">
    <property type="entry name" value="DEXDc2"/>
    <property type="match status" value="1"/>
</dbReference>
<dbReference type="SMART" id="SM00491">
    <property type="entry name" value="HELICc2"/>
    <property type="match status" value="1"/>
</dbReference>
<keyword evidence="13" id="KW-0238">DNA-binding</keyword>
<evidence type="ECO:0000256" key="16">
    <source>
        <dbReference type="ARBA" id="ARBA00023242"/>
    </source>
</evidence>
<keyword evidence="4" id="KW-0547">Nucleotide-binding</keyword>
<dbReference type="InterPro" id="IPR013020">
    <property type="entry name" value="Rad3/Chl1-like"/>
</dbReference>
<dbReference type="InterPro" id="IPR057498">
    <property type="entry name" value="Rtel1_ARCH"/>
</dbReference>
<dbReference type="GO" id="GO:0003678">
    <property type="term" value="F:DNA helicase activity"/>
    <property type="evidence" value="ECO:0007669"/>
    <property type="project" value="InterPro"/>
</dbReference>
<keyword evidence="16" id="KW-0539">Nucleus</keyword>
<dbReference type="InterPro" id="IPR010614">
    <property type="entry name" value="RAD3-like_helicase_DEAD"/>
</dbReference>
<dbReference type="GO" id="GO:0070182">
    <property type="term" value="F:DNA polymerase binding"/>
    <property type="evidence" value="ECO:0007669"/>
    <property type="project" value="TreeGrafter"/>
</dbReference>
<evidence type="ECO:0000256" key="18">
    <source>
        <dbReference type="ARBA" id="ARBA00073810"/>
    </source>
</evidence>
<evidence type="ECO:0000256" key="1">
    <source>
        <dbReference type="ARBA" id="ARBA00004123"/>
    </source>
</evidence>
<dbReference type="Pfam" id="PF23116">
    <property type="entry name" value="HHD_RTEL1"/>
    <property type="match status" value="1"/>
</dbReference>
<keyword evidence="7" id="KW-0378">Hydrolase</keyword>
<evidence type="ECO:0000256" key="19">
    <source>
        <dbReference type="PROSITE-ProRule" id="PRU00175"/>
    </source>
</evidence>
<dbReference type="EMBL" id="KL250710">
    <property type="protein sequence ID" value="KGB35718.1"/>
    <property type="molecule type" value="Genomic_DNA"/>
</dbReference>
<dbReference type="PROSITE" id="PS51193">
    <property type="entry name" value="HELICASE_ATP_BIND_2"/>
    <property type="match status" value="1"/>
</dbReference>
<evidence type="ECO:0000313" key="24">
    <source>
        <dbReference type="Proteomes" id="UP000471633"/>
    </source>
</evidence>
<evidence type="ECO:0000256" key="12">
    <source>
        <dbReference type="ARBA" id="ARBA00023014"/>
    </source>
</evidence>
<keyword evidence="3" id="KW-0479">Metal-binding</keyword>
<feature type="domain" description="Helicase ATP-binding" evidence="21">
    <location>
        <begin position="7"/>
        <end position="321"/>
    </location>
</feature>
<dbReference type="GO" id="GO:0003677">
    <property type="term" value="F:DNA binding"/>
    <property type="evidence" value="ECO:0007669"/>
    <property type="project" value="UniProtKB-KW"/>
</dbReference>
<protein>
    <recommendedName>
        <fullName evidence="18">Regulator of telomere elongation helicase 1 homolog</fullName>
    </recommendedName>
</protein>
<dbReference type="FunFam" id="3.40.50.300:FF:000431">
    <property type="entry name" value="Regulator of telomere elongation helicase 1"/>
    <property type="match status" value="1"/>
</dbReference>
<dbReference type="GO" id="GO:0008270">
    <property type="term" value="F:zinc ion binding"/>
    <property type="evidence" value="ECO:0007669"/>
    <property type="project" value="UniProtKB-KW"/>
</dbReference>
<evidence type="ECO:0000256" key="10">
    <source>
        <dbReference type="ARBA" id="ARBA00022840"/>
    </source>
</evidence>
<keyword evidence="11" id="KW-0408">Iron</keyword>
<dbReference type="Proteomes" id="UP000471633">
    <property type="component" value="Unassembled WGS sequence"/>
</dbReference>
<keyword evidence="2" id="KW-0004">4Fe-4S</keyword>
<dbReference type="GeneID" id="24591553"/>
<keyword evidence="24" id="KW-1185">Reference proteome</keyword>
<dbReference type="GO" id="GO:0006281">
    <property type="term" value="P:DNA repair"/>
    <property type="evidence" value="ECO:0007669"/>
    <property type="project" value="UniProtKB-KW"/>
</dbReference>
<dbReference type="KEGG" id="shx:MS3_00009268"/>
<dbReference type="SUPFAM" id="SSF57850">
    <property type="entry name" value="RING/U-box"/>
    <property type="match status" value="1"/>
</dbReference>
<dbReference type="InterPro" id="IPR006554">
    <property type="entry name" value="Helicase-like_DEXD_c2"/>
</dbReference>
<evidence type="ECO:0000256" key="7">
    <source>
        <dbReference type="ARBA" id="ARBA00022801"/>
    </source>
</evidence>
<dbReference type="GO" id="GO:1904430">
    <property type="term" value="P:negative regulation of t-circle formation"/>
    <property type="evidence" value="ECO:0007669"/>
    <property type="project" value="TreeGrafter"/>
</dbReference>
<dbReference type="Gene3D" id="3.40.50.300">
    <property type="entry name" value="P-loop containing nucleotide triphosphate hydrolases"/>
    <property type="match status" value="2"/>
</dbReference>
<feature type="domain" description="RING-type" evidence="20">
    <location>
        <begin position="1117"/>
        <end position="1157"/>
    </location>
</feature>
<dbReference type="RefSeq" id="XP_051065036.1">
    <property type="nucleotide sequence ID" value="XM_051217622.1"/>
</dbReference>
<reference evidence="22" key="2">
    <citation type="journal article" date="2019" name="Gigascience">
        <title>High-quality Schistosoma haematobium genome achieved by single-molecule and long-range sequencing.</title>
        <authorList>
            <person name="Stroehlein A.J."/>
            <person name="Korhonen P.K."/>
            <person name="Chong T.M."/>
            <person name="Lim Y.L."/>
            <person name="Chan K.G."/>
            <person name="Webster B."/>
            <person name="Rollinson D."/>
            <person name="Brindley P.J."/>
            <person name="Gasser R.B."/>
            <person name="Young N.D."/>
        </authorList>
    </citation>
    <scope>NUCLEOTIDE SEQUENCE</scope>
</reference>
<keyword evidence="12" id="KW-0411">Iron-sulfur</keyword>
<dbReference type="InterPro" id="IPR027417">
    <property type="entry name" value="P-loop_NTPase"/>
</dbReference>
<dbReference type="Pfam" id="PF23109">
    <property type="entry name" value="ARCH_RTEL1"/>
    <property type="match status" value="1"/>
</dbReference>
<keyword evidence="5" id="KW-0227">DNA damage</keyword>
<dbReference type="NCBIfam" id="TIGR00604">
    <property type="entry name" value="rad3"/>
    <property type="match status" value="1"/>
</dbReference>
<gene>
    <name evidence="22" type="primary">RTEL1_1</name>
    <name evidence="22" type="ORF">MS3_00009268</name>
    <name evidence="23" type="ORF">MS3_03982</name>
</gene>
<dbReference type="Gene3D" id="3.30.40.10">
    <property type="entry name" value="Zinc/RING finger domain, C3HC4 (zinc finger)"/>
    <property type="match status" value="1"/>
</dbReference>
<keyword evidence="9" id="KW-0862">Zinc</keyword>
<reference evidence="22" key="4">
    <citation type="journal article" date="2022" name="PLoS Pathog.">
        <title>Chromosome-level genome of Schistosoma haematobium underpins genome-wide explorations of molecular variation.</title>
        <authorList>
            <person name="Stroehlein A.J."/>
            <person name="Korhonen P.K."/>
            <person name="Lee V.V."/>
            <person name="Ralph S.A."/>
            <person name="Mentink-Kane M."/>
            <person name="You H."/>
            <person name="McManus D.P."/>
            <person name="Tchuente L.T."/>
            <person name="Stothard J.R."/>
            <person name="Kaur P."/>
            <person name="Dudchenko O."/>
            <person name="Aiden E.L."/>
            <person name="Yang B."/>
            <person name="Yang H."/>
            <person name="Emery A.M."/>
            <person name="Webster B.L."/>
            <person name="Brindley P.J."/>
            <person name="Rollinson D."/>
            <person name="Chang B.C.H."/>
            <person name="Gasser R.B."/>
            <person name="Young N.D."/>
        </authorList>
    </citation>
    <scope>NUCLEOTIDE SEQUENCE</scope>
</reference>
<dbReference type="InterPro" id="IPR014013">
    <property type="entry name" value="Helic_SF1/SF2_ATP-bd_DinG/Rad3"/>
</dbReference>
<dbReference type="InterPro" id="IPR006555">
    <property type="entry name" value="ATP-dep_Helicase_C"/>
</dbReference>
<dbReference type="GO" id="GO:0090657">
    <property type="term" value="P:telomeric loop disassembly"/>
    <property type="evidence" value="ECO:0007669"/>
    <property type="project" value="TreeGrafter"/>
</dbReference>
<dbReference type="GO" id="GO:0045910">
    <property type="term" value="P:negative regulation of DNA recombination"/>
    <property type="evidence" value="ECO:0007669"/>
    <property type="project" value="TreeGrafter"/>
</dbReference>
<dbReference type="PROSITE" id="PS50089">
    <property type="entry name" value="ZF_RING_2"/>
    <property type="match status" value="1"/>
</dbReference>
<evidence type="ECO:0000259" key="21">
    <source>
        <dbReference type="PROSITE" id="PS51193"/>
    </source>
</evidence>
<reference evidence="22" key="3">
    <citation type="submission" date="2021-06" db="EMBL/GenBank/DDBJ databases">
        <title>Chromosome-level genome assembly for S. haematobium.</title>
        <authorList>
            <person name="Stroehlein A.J."/>
        </authorList>
    </citation>
    <scope>NUCLEOTIDE SEQUENCE</scope>
</reference>
<evidence type="ECO:0000313" key="22">
    <source>
        <dbReference type="EMBL" id="KAH9580708.1"/>
    </source>
</evidence>
<dbReference type="InterPro" id="IPR045028">
    <property type="entry name" value="DinG/Rad3-like"/>
</dbReference>
<reference evidence="23" key="1">
    <citation type="journal article" date="2012" name="Nat. Genet.">
        <title>Whole-genome sequence of Schistosoma haematobium.</title>
        <authorList>
            <person name="Young N.D."/>
            <person name="Jex A.R."/>
            <person name="Li B."/>
            <person name="Liu S."/>
            <person name="Yang L."/>
            <person name="Xiong Z."/>
            <person name="Li Y."/>
            <person name="Cantacessi C."/>
            <person name="Hall R.S."/>
            <person name="Xu X."/>
            <person name="Chen F."/>
            <person name="Wu X."/>
            <person name="Zerlotini A."/>
            <person name="Oliveira G."/>
            <person name="Hofmann A."/>
            <person name="Zhang G."/>
            <person name="Fang X."/>
            <person name="Kang Y."/>
            <person name="Campbell B.E."/>
            <person name="Loukas A."/>
            <person name="Ranganathan S."/>
            <person name="Rollinson D."/>
            <person name="Rinaldi G."/>
            <person name="Brindley P.J."/>
            <person name="Yang H."/>
            <person name="Wang J."/>
            <person name="Wang J."/>
            <person name="Gasser R.B."/>
        </authorList>
    </citation>
    <scope>NUCLEOTIDE SEQUENCE [LARGE SCALE GENOMIC DNA]</scope>
</reference>
<sequence>MPQIAIDGVEIDFPYQPYDCQIEYMTKVLLSLNEGKHAILESPTGTGKTLCLLCASLAWLDKQANSVQSITNAKHQNTMGKRPTSDNVDNTLSHQNFLASLGKVNNGCKIIFASRTHSQLAQAINALKGTVYSRHSVSVVGSRDQLCLLPDVTSLESNSAKIYACRMRVQTRTCEYFRNFDSKRDDILTNLKSEGIVDIEDLSNYGQKIKCCPYFISRELKTDSSLIFMPYNYVLDPRIRSLYNINLENTTVIFDEAHNIEQVCEDASSVTLSSALLASAIEHVKCVCEVVFDHTKEHQEIELSESNCNMNQNSEQKLSVITNRKGLFDMTHPEENAIEALSIEKMITLKGQLIELERLIDELNVPPEGLTKDGAFIFDLLSRAGINHWTNNTLQTVIDEIMSFTNSTHNVKIRKTKGLHEVSEFLKTVFGYLPGEANVTFNFKTHFKLQHNDSISCYRLHIKDDILSANNCNKYGKNAWDMQPNTTTTTVGAANRTISYWCFSPGRAIQQLIQQNVRCIILTSGTLYPIEPIEAELNLKFPISLRNPHVINPDQLNLSIIPRGPDGEKLNATYSVRETSAYRNSLGLLLIQLAEVVPAGLLIFFPSYAFMSQCIEFWKNGDIYEKLSKFKHIFIEPREKSQFNKIFNEYRRTACIENSIGAILFAVMRGRVSEGLDLADNAGRGVAILGIPYAPIHDPRVLLKMSYLDEQFVKLKSNSTNDQQQKTLVDKYPTGRQWYNLQAWRAINQAVGRVIRHYKDYGIIYLCDERFASNNAQMNLAGWMQTKCKIYNKVELVVKDTYEFFCNMRNKYPSIDRPVDTTSIVNNMLTEKSSLRSVNRTQASLERSNLISNLPSAFELNIFSPNVNDSVTLITSYHSNHSQCSSKLHECNVDYKIDSISSSASIFDTVYIESENIDQNKYISNSNSYSGDLLEQKLLQRKPCKRIKLLEQKNNSTELSENVSSTTILNNDNSLSSKYMTLLKSVLKSNGTNESVYASRLNDFKQVMKEYRQAITLNQNTLINQSNQLVEVLFTQLSRIFIPLEAPGLLQDAICFILPEHRKRYAELCHNLTGLPIIQSNSINKSVDTSNQVSRSLAINSNQPVKLENIPEVSMKCCKCSADPAQVPVISCCKHIACFKCWRHIIDKGDHQCPVCRKLLRRRDLSRLIQKKDTERNF</sequence>
<evidence type="ECO:0000256" key="15">
    <source>
        <dbReference type="ARBA" id="ARBA00023235"/>
    </source>
</evidence>
<evidence type="ECO:0000256" key="3">
    <source>
        <dbReference type="ARBA" id="ARBA00022723"/>
    </source>
</evidence>
<dbReference type="PANTHER" id="PTHR11472:SF34">
    <property type="entry name" value="REGULATOR OF TELOMERE ELONGATION HELICASE 1"/>
    <property type="match status" value="1"/>
</dbReference>
<dbReference type="SUPFAM" id="SSF52540">
    <property type="entry name" value="P-loop containing nucleoside triphosphate hydrolases"/>
    <property type="match status" value="1"/>
</dbReference>
<dbReference type="CDD" id="cd18788">
    <property type="entry name" value="SF2_C_XPD"/>
    <property type="match status" value="1"/>
</dbReference>
<dbReference type="GO" id="GO:0051539">
    <property type="term" value="F:4 iron, 4 sulfur cluster binding"/>
    <property type="evidence" value="ECO:0007669"/>
    <property type="project" value="UniProtKB-KW"/>
</dbReference>
<dbReference type="CDD" id="cd16449">
    <property type="entry name" value="RING-HC"/>
    <property type="match status" value="1"/>
</dbReference>
<evidence type="ECO:0000256" key="2">
    <source>
        <dbReference type="ARBA" id="ARBA00022485"/>
    </source>
</evidence>
<evidence type="ECO:0000313" key="23">
    <source>
        <dbReference type="EMBL" id="KGB35718.1"/>
    </source>
</evidence>
<proteinExistence type="predicted"/>
<accession>A0A095C263</accession>
<keyword evidence="8 23" id="KW-0347">Helicase</keyword>
<keyword evidence="6 19" id="KW-0863">Zinc-finger</keyword>
<dbReference type="InterPro" id="IPR001841">
    <property type="entry name" value="Znf_RING"/>
</dbReference>
<organism evidence="23">
    <name type="scientific">Schistosoma haematobium</name>
    <name type="common">Blood fluke</name>
    <dbReference type="NCBI Taxonomy" id="6185"/>
    <lineage>
        <taxon>Eukaryota</taxon>
        <taxon>Metazoa</taxon>
        <taxon>Spiralia</taxon>
        <taxon>Lophotrochozoa</taxon>
        <taxon>Platyhelminthes</taxon>
        <taxon>Trematoda</taxon>
        <taxon>Digenea</taxon>
        <taxon>Strigeidida</taxon>
        <taxon>Schistosomatoidea</taxon>
        <taxon>Schistosomatidae</taxon>
        <taxon>Schistosoma</taxon>
    </lineage>
</organism>
<keyword evidence="10" id="KW-0067">ATP-binding</keyword>
<keyword evidence="15" id="KW-0413">Isomerase</keyword>
<evidence type="ECO:0000256" key="5">
    <source>
        <dbReference type="ARBA" id="ARBA00022763"/>
    </source>
</evidence>